<evidence type="ECO:0000256" key="5">
    <source>
        <dbReference type="ARBA" id="ARBA00022840"/>
    </source>
</evidence>
<feature type="transmembrane region" description="Helical" evidence="9">
    <location>
        <begin position="622"/>
        <end position="643"/>
    </location>
</feature>
<dbReference type="SUPFAM" id="SSF81665">
    <property type="entry name" value="Calcium ATPase, transmembrane domain M"/>
    <property type="match status" value="1"/>
</dbReference>
<comment type="similarity">
    <text evidence="2">Belongs to the cation transport ATPase (P-type) (TC 3.A.3) family. Type IIA subfamily.</text>
</comment>
<dbReference type="InterPro" id="IPR044492">
    <property type="entry name" value="P_typ_ATPase_HD_dom"/>
</dbReference>
<dbReference type="PANTHER" id="PTHR42861">
    <property type="entry name" value="CALCIUM-TRANSPORTING ATPASE"/>
    <property type="match status" value="1"/>
</dbReference>
<dbReference type="PRINTS" id="PR00119">
    <property type="entry name" value="CATATPASE"/>
</dbReference>
<evidence type="ECO:0000256" key="9">
    <source>
        <dbReference type="SAM" id="Phobius"/>
    </source>
</evidence>
<evidence type="ECO:0000259" key="10">
    <source>
        <dbReference type="SMART" id="SM00831"/>
    </source>
</evidence>
<accession>A0A4Q7P5L9</accession>
<evidence type="ECO:0000256" key="6">
    <source>
        <dbReference type="ARBA" id="ARBA00022967"/>
    </source>
</evidence>
<keyword evidence="6" id="KW-1278">Translocase</keyword>
<dbReference type="Gene3D" id="1.20.1110.10">
    <property type="entry name" value="Calcium-transporting ATPase, transmembrane domain"/>
    <property type="match status" value="2"/>
</dbReference>
<dbReference type="NCBIfam" id="TIGR01494">
    <property type="entry name" value="ATPase_P-type"/>
    <property type="match status" value="2"/>
</dbReference>
<feature type="transmembrane region" description="Helical" evidence="9">
    <location>
        <begin position="691"/>
        <end position="718"/>
    </location>
</feature>
<dbReference type="InterPro" id="IPR023298">
    <property type="entry name" value="ATPase_P-typ_TM_dom_sf"/>
</dbReference>
<dbReference type="SMART" id="SM00831">
    <property type="entry name" value="Cation_ATPase_N"/>
    <property type="match status" value="1"/>
</dbReference>
<dbReference type="InterPro" id="IPR023214">
    <property type="entry name" value="HAD_sf"/>
</dbReference>
<dbReference type="GO" id="GO:0005524">
    <property type="term" value="F:ATP binding"/>
    <property type="evidence" value="ECO:0007669"/>
    <property type="project" value="UniProtKB-KW"/>
</dbReference>
<dbReference type="FunFam" id="3.40.50.1000:FF:000028">
    <property type="entry name" value="Calcium-transporting P-type ATPase, putative"/>
    <property type="match status" value="1"/>
</dbReference>
<dbReference type="InterPro" id="IPR008250">
    <property type="entry name" value="ATPase_P-typ_transduc_dom_A_sf"/>
</dbReference>
<dbReference type="SUPFAM" id="SSF56784">
    <property type="entry name" value="HAD-like"/>
    <property type="match status" value="1"/>
</dbReference>
<feature type="transmembrane region" description="Helical" evidence="9">
    <location>
        <begin position="212"/>
        <end position="233"/>
    </location>
</feature>
<dbReference type="SUPFAM" id="SSF81653">
    <property type="entry name" value="Calcium ATPase, transduction domain A"/>
    <property type="match status" value="1"/>
</dbReference>
<dbReference type="Gene3D" id="3.40.50.1000">
    <property type="entry name" value="HAD superfamily/HAD-like"/>
    <property type="match status" value="1"/>
</dbReference>
<dbReference type="InterPro" id="IPR001757">
    <property type="entry name" value="P_typ_ATPase"/>
</dbReference>
<evidence type="ECO:0000313" key="11">
    <source>
        <dbReference type="EMBL" id="RZS95254.1"/>
    </source>
</evidence>
<evidence type="ECO:0000256" key="2">
    <source>
        <dbReference type="ARBA" id="ARBA00005675"/>
    </source>
</evidence>
<dbReference type="PRINTS" id="PR00120">
    <property type="entry name" value="HATPASE"/>
</dbReference>
<dbReference type="Proteomes" id="UP000292209">
    <property type="component" value="Unassembled WGS sequence"/>
</dbReference>
<feature type="domain" description="Cation-transporting P-type ATPase N-terminal" evidence="10">
    <location>
        <begin position="3"/>
        <end position="58"/>
    </location>
</feature>
<dbReference type="AlphaFoldDB" id="A0A4Q7P5L9"/>
<feature type="transmembrane region" description="Helical" evidence="9">
    <location>
        <begin position="796"/>
        <end position="816"/>
    </location>
</feature>
<keyword evidence="12" id="KW-1185">Reference proteome</keyword>
<evidence type="ECO:0000256" key="4">
    <source>
        <dbReference type="ARBA" id="ARBA00022741"/>
    </source>
</evidence>
<keyword evidence="5" id="KW-0067">ATP-binding</keyword>
<name>A0A4Q7P5L9_9BACT</name>
<dbReference type="InterPro" id="IPR004014">
    <property type="entry name" value="ATPase_P-typ_cation-transptr_N"/>
</dbReference>
<feature type="transmembrane region" description="Helical" evidence="9">
    <location>
        <begin position="763"/>
        <end position="784"/>
    </location>
</feature>
<dbReference type="InterPro" id="IPR018303">
    <property type="entry name" value="ATPase_P-typ_P_site"/>
</dbReference>
<dbReference type="Pfam" id="PF00122">
    <property type="entry name" value="E1-E2_ATPase"/>
    <property type="match status" value="1"/>
</dbReference>
<dbReference type="GO" id="GO:0016887">
    <property type="term" value="F:ATP hydrolysis activity"/>
    <property type="evidence" value="ECO:0007669"/>
    <property type="project" value="InterPro"/>
</dbReference>
<dbReference type="EMBL" id="SGXG01000001">
    <property type="protein sequence ID" value="RZS95254.1"/>
    <property type="molecule type" value="Genomic_DNA"/>
</dbReference>
<keyword evidence="8 9" id="KW-0472">Membrane</keyword>
<evidence type="ECO:0000313" key="12">
    <source>
        <dbReference type="Proteomes" id="UP000292209"/>
    </source>
</evidence>
<comment type="subcellular location">
    <subcellularLocation>
        <location evidence="1">Membrane</location>
        <topology evidence="1">Multi-pass membrane protein</topology>
    </subcellularLocation>
</comment>
<evidence type="ECO:0000256" key="3">
    <source>
        <dbReference type="ARBA" id="ARBA00022692"/>
    </source>
</evidence>
<reference evidence="11 12" key="1">
    <citation type="submission" date="2019-02" db="EMBL/GenBank/DDBJ databases">
        <title>Genomic Encyclopedia of Archaeal and Bacterial Type Strains, Phase II (KMG-II): from individual species to whole genera.</title>
        <authorList>
            <person name="Goeker M."/>
        </authorList>
    </citation>
    <scope>NUCLEOTIDE SEQUENCE [LARGE SCALE GENOMIC DNA]</scope>
    <source>
        <strain evidence="11 12">DSM 21411</strain>
    </source>
</reference>
<evidence type="ECO:0000256" key="1">
    <source>
        <dbReference type="ARBA" id="ARBA00004141"/>
    </source>
</evidence>
<feature type="transmembrane region" description="Helical" evidence="9">
    <location>
        <begin position="62"/>
        <end position="78"/>
    </location>
</feature>
<feature type="transmembrane region" description="Helical" evidence="9">
    <location>
        <begin position="730"/>
        <end position="751"/>
    </location>
</feature>
<comment type="caution">
    <text evidence="11">The sequence shown here is derived from an EMBL/GenBank/DDBJ whole genome shotgun (WGS) entry which is preliminary data.</text>
</comment>
<keyword evidence="3 9" id="KW-0812">Transmembrane</keyword>
<dbReference type="InterPro" id="IPR006068">
    <property type="entry name" value="ATPase_P-typ_cation-transptr_C"/>
</dbReference>
<dbReference type="SFLD" id="SFLDS00003">
    <property type="entry name" value="Haloacid_Dehalogenase"/>
    <property type="match status" value="1"/>
</dbReference>
<sequence length="829" mass="91453">MVKGLTSAEASENLKNYGYNELPSAKPKNVWQIALEVIKEPMFLLLISCSLLYFVLGDYTEGIILFCWVFIIIFITFYQHRKTEKSLAALKQLSSPRALVIRDGIETRIAGRDVVPGDIVVLHEGDRVPADALILESNNLTLDESLLTGESIPVIKTENSNNQIFSGTLVVQGSGIAKVTLTGTKTQLGKIGVSLQTIQQDSTRLQLEMKTLIRNLFLGGAVISVGVISAFYFSRGNILFALLNGLAAAMALLPEEFPVVLTIFLALGAWRLSKNKVLTRKPSAIETLGSATVLCSDKTGTITQNKMDIAALTCNGNIYFKQDFKTHSQEIQELLKVLYHASPGNSIDPMEKAITRTLNDLEITLDKGKLLKEYPLSQEFTSMTRLIESENNRVLTAYCKGAPETVFQLCGFSEAEIVRQKRVVQQFAEQGFRVLAAAKNVVPSGNLFPDKQNGFNFEFTGLVAFEDPIRPEVPNAIKDCNDAGVKVIMITGDYPATAKSIANQIGLIHNDNVLTGTELQNMNTAELRERIKNTHVFARIVPEQKLQIVQALKANGEIVAMTGDGVNDAPALKAADIGVAMGLKGTDVAREASSLVLLDDNFASIVGAIRLGRKIFDNLQKAMSYIIAIHIPIIGLVLLPSFIPSLPILLMPIHIVFMELIIDPVCAIAFESEQEEKGIMSRPPRNPEELFFGWGKIIYSLIKGLMVLGMVIIVYFLSINQGHSEGEVRAIAFSSLIIGNVFLILSSLSDSRTFWSAIFEKNIAVWIISLTAFIMLLLTIKLTWLQNIFKFDFPGYQHFLPSLIGAVLLLSALELIKVFRRKNAHRKVY</sequence>
<dbReference type="InterPro" id="IPR059000">
    <property type="entry name" value="ATPase_P-type_domA"/>
</dbReference>
<dbReference type="RefSeq" id="WP_130274388.1">
    <property type="nucleotide sequence ID" value="NZ_SGXG01000001.1"/>
</dbReference>
<dbReference type="Gene3D" id="3.40.1110.10">
    <property type="entry name" value="Calcium-transporting ATPase, cytoplasmic domain N"/>
    <property type="match status" value="1"/>
</dbReference>
<dbReference type="SFLD" id="SFLDG00002">
    <property type="entry name" value="C1.7:_P-type_atpase_like"/>
    <property type="match status" value="1"/>
</dbReference>
<dbReference type="OrthoDB" id="1521937at2"/>
<dbReference type="SFLD" id="SFLDF00027">
    <property type="entry name" value="p-type_atpase"/>
    <property type="match status" value="1"/>
</dbReference>
<organism evidence="11 12">
    <name type="scientific">Cecembia calidifontis</name>
    <dbReference type="NCBI Taxonomy" id="1187080"/>
    <lineage>
        <taxon>Bacteria</taxon>
        <taxon>Pseudomonadati</taxon>
        <taxon>Bacteroidota</taxon>
        <taxon>Cytophagia</taxon>
        <taxon>Cytophagales</taxon>
        <taxon>Cyclobacteriaceae</taxon>
        <taxon>Cecembia</taxon>
    </lineage>
</organism>
<dbReference type="PROSITE" id="PS00154">
    <property type="entry name" value="ATPASE_E1_E2"/>
    <property type="match status" value="1"/>
</dbReference>
<feature type="transmembrane region" description="Helical" evidence="9">
    <location>
        <begin position="649"/>
        <end position="670"/>
    </location>
</feature>
<dbReference type="Gene3D" id="2.70.150.10">
    <property type="entry name" value="Calcium-transporting ATPase, cytoplasmic transduction domain A"/>
    <property type="match status" value="1"/>
</dbReference>
<evidence type="ECO:0000256" key="8">
    <source>
        <dbReference type="ARBA" id="ARBA00023136"/>
    </source>
</evidence>
<dbReference type="Pfam" id="PF00689">
    <property type="entry name" value="Cation_ATPase_C"/>
    <property type="match status" value="1"/>
</dbReference>
<dbReference type="Pfam" id="PF00702">
    <property type="entry name" value="Hydrolase"/>
    <property type="match status" value="1"/>
</dbReference>
<feature type="transmembrane region" description="Helical" evidence="9">
    <location>
        <begin position="245"/>
        <end position="270"/>
    </location>
</feature>
<dbReference type="GO" id="GO:0016020">
    <property type="term" value="C:membrane"/>
    <property type="evidence" value="ECO:0007669"/>
    <property type="project" value="UniProtKB-SubCell"/>
</dbReference>
<dbReference type="InterPro" id="IPR023299">
    <property type="entry name" value="ATPase_P-typ_cyto_dom_N"/>
</dbReference>
<evidence type="ECO:0000256" key="7">
    <source>
        <dbReference type="ARBA" id="ARBA00022989"/>
    </source>
</evidence>
<proteinExistence type="inferred from homology"/>
<keyword evidence="7 9" id="KW-1133">Transmembrane helix</keyword>
<keyword evidence="4" id="KW-0547">Nucleotide-binding</keyword>
<protein>
    <submittedName>
        <fullName evidence="11">Ca2+-transporting ATPase</fullName>
    </submittedName>
</protein>
<dbReference type="Pfam" id="PF00690">
    <property type="entry name" value="Cation_ATPase_N"/>
    <property type="match status" value="1"/>
</dbReference>
<dbReference type="InterPro" id="IPR036412">
    <property type="entry name" value="HAD-like_sf"/>
</dbReference>
<gene>
    <name evidence="11" type="ORF">BC751_0773</name>
</gene>